<dbReference type="GO" id="GO:0005524">
    <property type="term" value="F:ATP binding"/>
    <property type="evidence" value="ECO:0000318"/>
    <property type="project" value="GO_Central"/>
</dbReference>
<protein>
    <submittedName>
        <fullName evidence="2">Uncharacterized protein</fullName>
    </submittedName>
</protein>
<feature type="region of interest" description="Disordered" evidence="1">
    <location>
        <begin position="214"/>
        <end position="238"/>
    </location>
</feature>
<dbReference type="PhylomeDB" id="E9I4E7"/>
<dbReference type="EMBL" id="GL735005">
    <property type="protein sequence ID" value="EFX61133.1"/>
    <property type="molecule type" value="Genomic_DNA"/>
</dbReference>
<evidence type="ECO:0000256" key="1">
    <source>
        <dbReference type="SAM" id="MobiDB-lite"/>
    </source>
</evidence>
<name>E9I4E7_DAPPU</name>
<dbReference type="GO" id="GO:0003918">
    <property type="term" value="F:DNA topoisomerase type II (double strand cut, ATP-hydrolyzing) activity"/>
    <property type="evidence" value="ECO:0007669"/>
    <property type="project" value="InterPro"/>
</dbReference>
<dbReference type="OrthoDB" id="276498at2759"/>
<organism evidence="2 3">
    <name type="scientific">Daphnia pulex</name>
    <name type="common">Water flea</name>
    <dbReference type="NCBI Taxonomy" id="6669"/>
    <lineage>
        <taxon>Eukaryota</taxon>
        <taxon>Metazoa</taxon>
        <taxon>Ecdysozoa</taxon>
        <taxon>Arthropoda</taxon>
        <taxon>Crustacea</taxon>
        <taxon>Branchiopoda</taxon>
        <taxon>Diplostraca</taxon>
        <taxon>Cladocera</taxon>
        <taxon>Anomopoda</taxon>
        <taxon>Daphniidae</taxon>
        <taxon>Daphnia</taxon>
    </lineage>
</organism>
<accession>E9I4E7</accession>
<keyword evidence="3" id="KW-1185">Reference proteome</keyword>
<dbReference type="Gene3D" id="1.10.268.10">
    <property type="entry name" value="Topoisomerase, domain 3"/>
    <property type="match status" value="1"/>
</dbReference>
<dbReference type="AlphaFoldDB" id="E9I4E7"/>
<reference evidence="2 3" key="1">
    <citation type="journal article" date="2011" name="Science">
        <title>The ecoresponsive genome of Daphnia pulex.</title>
        <authorList>
            <person name="Colbourne J.K."/>
            <person name="Pfrender M.E."/>
            <person name="Gilbert D."/>
            <person name="Thomas W.K."/>
            <person name="Tucker A."/>
            <person name="Oakley T.H."/>
            <person name="Tokishita S."/>
            <person name="Aerts A."/>
            <person name="Arnold G.J."/>
            <person name="Basu M.K."/>
            <person name="Bauer D.J."/>
            <person name="Caceres C.E."/>
            <person name="Carmel L."/>
            <person name="Casola C."/>
            <person name="Choi J.H."/>
            <person name="Detter J.C."/>
            <person name="Dong Q."/>
            <person name="Dusheyko S."/>
            <person name="Eads B.D."/>
            <person name="Frohlich T."/>
            <person name="Geiler-Samerotte K.A."/>
            <person name="Gerlach D."/>
            <person name="Hatcher P."/>
            <person name="Jogdeo S."/>
            <person name="Krijgsveld J."/>
            <person name="Kriventseva E.V."/>
            <person name="Kultz D."/>
            <person name="Laforsch C."/>
            <person name="Lindquist E."/>
            <person name="Lopez J."/>
            <person name="Manak J.R."/>
            <person name="Muller J."/>
            <person name="Pangilinan J."/>
            <person name="Patwardhan R.P."/>
            <person name="Pitluck S."/>
            <person name="Pritham E.J."/>
            <person name="Rechtsteiner A."/>
            <person name="Rho M."/>
            <person name="Rogozin I.B."/>
            <person name="Sakarya O."/>
            <person name="Salamov A."/>
            <person name="Schaack S."/>
            <person name="Shapiro H."/>
            <person name="Shiga Y."/>
            <person name="Skalitzky C."/>
            <person name="Smith Z."/>
            <person name="Souvorov A."/>
            <person name="Sung W."/>
            <person name="Tang Z."/>
            <person name="Tsuchiya D."/>
            <person name="Tu H."/>
            <person name="Vos H."/>
            <person name="Wang M."/>
            <person name="Wolf Y.I."/>
            <person name="Yamagata H."/>
            <person name="Yamada T."/>
            <person name="Ye Y."/>
            <person name="Shaw J.R."/>
            <person name="Andrews J."/>
            <person name="Crease T.J."/>
            <person name="Tang H."/>
            <person name="Lucas S.M."/>
            <person name="Robertson H.M."/>
            <person name="Bork P."/>
            <person name="Koonin E.V."/>
            <person name="Zdobnov E.M."/>
            <person name="Grigoriev I.V."/>
            <person name="Lynch M."/>
            <person name="Boore J.L."/>
        </authorList>
    </citation>
    <scope>NUCLEOTIDE SEQUENCE [LARGE SCALE GENOMIC DNA]</scope>
</reference>
<dbReference type="GO" id="GO:0009330">
    <property type="term" value="C:DNA topoisomerase type II (double strand cut, ATP-hydrolyzing) complex"/>
    <property type="evidence" value="ECO:0000318"/>
    <property type="project" value="GO_Central"/>
</dbReference>
<dbReference type="GO" id="GO:0006265">
    <property type="term" value="P:DNA topological change"/>
    <property type="evidence" value="ECO:0000318"/>
    <property type="project" value="GO_Central"/>
</dbReference>
<gene>
    <name evidence="2" type="ORF">DAPPUDRAFT_340581</name>
</gene>
<dbReference type="KEGG" id="dpx:DAPPUDRAFT_340581"/>
<feature type="compositionally biased region" description="Polar residues" evidence="1">
    <location>
        <begin position="219"/>
        <end position="232"/>
    </location>
</feature>
<feature type="region of interest" description="Disordered" evidence="1">
    <location>
        <begin position="357"/>
        <end position="431"/>
    </location>
</feature>
<dbReference type="GO" id="GO:0003677">
    <property type="term" value="F:DNA binding"/>
    <property type="evidence" value="ECO:0000318"/>
    <property type="project" value="GO_Central"/>
</dbReference>
<dbReference type="Proteomes" id="UP000000305">
    <property type="component" value="Unassembled WGS sequence"/>
</dbReference>
<proteinExistence type="predicted"/>
<evidence type="ECO:0000313" key="3">
    <source>
        <dbReference type="Proteomes" id="UP000000305"/>
    </source>
</evidence>
<dbReference type="InterPro" id="IPR013757">
    <property type="entry name" value="Topo_IIA_A_a_sf"/>
</dbReference>
<sequence length="431" mass="48316">MEISAGHLVPAKNFCQSSRTSRKLLPANSYQPEDNASHLVQAGTVLYRQMPPRTTISYWYEMVEKMNLWRKDLDDLLMMLKKIEDVEQELAFEVEASREKLINQNKFLAEISSKDLTVDSEKEGTTSSNYALGSLITWEKKSNCDVDEANLSDQSPEDLWRRDLEKLLVILNEVEVAEHENLALIAETTPSAKGRRINPFTDVKKAIASPIVSSDDRNQAPTYGQHQGTKKSQLFEEPKASENSSLDSLITWEKKSNCDVGVANVGCYQYLHQLPIRFQTNEGKQAYLAKKIKEIRECQLLSDPSPEDLWRRDLEELLVILNEAEVAEQENLALIAETTPSPIGRRIDPSYVEKPIASPIVSSNDRNRAPTYGQPGTKKNQLSEEPKASGSGRASKEKCPAKSTKGAAGKPKSADDDMHAFKSPVKKPRLQ</sequence>
<dbReference type="InParanoid" id="E9I4E7"/>
<evidence type="ECO:0000313" key="2">
    <source>
        <dbReference type="EMBL" id="EFX61133.1"/>
    </source>
</evidence>
<dbReference type="FunFam" id="1.10.268.10:FF:000016">
    <property type="entry name" value="Uncharacterized protein"/>
    <property type="match status" value="1"/>
</dbReference>
<dbReference type="STRING" id="6669.E9I4E7"/>
<dbReference type="HOGENOM" id="CLU_685627_0_0_1"/>